<organism evidence="1 2">
    <name type="scientific">Exophiala viscosa</name>
    <dbReference type="NCBI Taxonomy" id="2486360"/>
    <lineage>
        <taxon>Eukaryota</taxon>
        <taxon>Fungi</taxon>
        <taxon>Dikarya</taxon>
        <taxon>Ascomycota</taxon>
        <taxon>Pezizomycotina</taxon>
        <taxon>Eurotiomycetes</taxon>
        <taxon>Chaetothyriomycetidae</taxon>
        <taxon>Chaetothyriales</taxon>
        <taxon>Herpotrichiellaceae</taxon>
        <taxon>Exophiala</taxon>
    </lineage>
</organism>
<sequence length="266" mass="29872">MKSVTWADLPPTGAQIQKLEDENCGLRARVDDLNDELARLKPFSEGMQAQEAPVNKLDVDDENAVKSVIPSLVPSLPTILSILDKRVKDAGTVDEACAAQEFLDKVKKEFEAVKAREQQHFKGREPLQLVLKEVCPYLDLDTTQHQFDYVPGVEAGDLELVDPWLDELTIFEKDNGLCAYSTPAGILFLTAVSYPNQLSHKHLAGLVMFVLDSKRFERSSVPLLEVVLHVIGRRAEARQEMITAKLTTFTLRAFEFLGAFLRYEEL</sequence>
<dbReference type="AlphaFoldDB" id="A0AAN6DUT3"/>
<protein>
    <submittedName>
        <fullName evidence="1">Uncharacterized protein</fullName>
    </submittedName>
</protein>
<gene>
    <name evidence="1" type="ORF">EDD36DRAFT_419333</name>
</gene>
<dbReference type="Proteomes" id="UP001203852">
    <property type="component" value="Unassembled WGS sequence"/>
</dbReference>
<accession>A0AAN6DUT3</accession>
<name>A0AAN6DUT3_9EURO</name>
<evidence type="ECO:0000313" key="1">
    <source>
        <dbReference type="EMBL" id="KAI1613185.1"/>
    </source>
</evidence>
<reference evidence="1" key="1">
    <citation type="journal article" date="2022" name="bioRxiv">
        <title>Deciphering the potential niche of two novel black yeast fungi from a biological soil crust based on their genomes, phenotypes, and melanin regulation.</title>
        <authorList>
            <consortium name="DOE Joint Genome Institute"/>
            <person name="Carr E.C."/>
            <person name="Barton Q."/>
            <person name="Grambo S."/>
            <person name="Sullivan M."/>
            <person name="Renfro C.M."/>
            <person name="Kuo A."/>
            <person name="Pangilinan J."/>
            <person name="Lipzen A."/>
            <person name="Keymanesh K."/>
            <person name="Savage E."/>
            <person name="Barry K."/>
            <person name="Grigoriev I.V."/>
            <person name="Riekhof W.R."/>
            <person name="Harris S.S."/>
        </authorList>
    </citation>
    <scope>NUCLEOTIDE SEQUENCE</scope>
    <source>
        <strain evidence="1">JF 03-4F</strain>
    </source>
</reference>
<proteinExistence type="predicted"/>
<keyword evidence="2" id="KW-1185">Reference proteome</keyword>
<evidence type="ECO:0000313" key="2">
    <source>
        <dbReference type="Proteomes" id="UP001203852"/>
    </source>
</evidence>
<dbReference type="EMBL" id="MU404354">
    <property type="protein sequence ID" value="KAI1613185.1"/>
    <property type="molecule type" value="Genomic_DNA"/>
</dbReference>
<comment type="caution">
    <text evidence="1">The sequence shown here is derived from an EMBL/GenBank/DDBJ whole genome shotgun (WGS) entry which is preliminary data.</text>
</comment>